<proteinExistence type="predicted"/>
<keyword evidence="2" id="KW-1185">Reference proteome</keyword>
<evidence type="ECO:0000313" key="1">
    <source>
        <dbReference type="EMBL" id="NMG74738.1"/>
    </source>
</evidence>
<name>A0ABX1Q8P1_9RHOO</name>
<protein>
    <submittedName>
        <fullName evidence="1">Uncharacterized protein</fullName>
    </submittedName>
</protein>
<dbReference type="RefSeq" id="WP_169259882.1">
    <property type="nucleotide sequence ID" value="NZ_WTVQ01000010.1"/>
</dbReference>
<reference evidence="1 2" key="1">
    <citation type="submission" date="2019-12" db="EMBL/GenBank/DDBJ databases">
        <title>Comparative genomics gives insights into the taxonomy of the Azoarcus-Aromatoleum group and reveals separate origins of nif in the plant-associated Azoarcus and non-plant-associated Aromatoleum sub-groups.</title>
        <authorList>
            <person name="Lafos M."/>
            <person name="Maluk M."/>
            <person name="Batista M."/>
            <person name="Junghare M."/>
            <person name="Carmona M."/>
            <person name="Faoro H."/>
            <person name="Cruz L.M."/>
            <person name="Battistoni F."/>
            <person name="De Souza E."/>
            <person name="Pedrosa F."/>
            <person name="Chen W.-M."/>
            <person name="Poole P.S."/>
            <person name="Dixon R.A."/>
            <person name="James E.K."/>
        </authorList>
    </citation>
    <scope>NUCLEOTIDE SEQUENCE [LARGE SCALE GENOMIC DNA]</scope>
    <source>
        <strain evidence="1 2">22Lin</strain>
    </source>
</reference>
<organism evidence="1 2">
    <name type="scientific">Aromatoleum diolicum</name>
    <dbReference type="NCBI Taxonomy" id="75796"/>
    <lineage>
        <taxon>Bacteria</taxon>
        <taxon>Pseudomonadati</taxon>
        <taxon>Pseudomonadota</taxon>
        <taxon>Betaproteobacteria</taxon>
        <taxon>Rhodocyclales</taxon>
        <taxon>Rhodocyclaceae</taxon>
        <taxon>Aromatoleum</taxon>
    </lineage>
</organism>
<accession>A0ABX1Q8P1</accession>
<dbReference type="Proteomes" id="UP000648984">
    <property type="component" value="Unassembled WGS sequence"/>
</dbReference>
<dbReference type="EMBL" id="WTVQ01000010">
    <property type="protein sequence ID" value="NMG74738.1"/>
    <property type="molecule type" value="Genomic_DNA"/>
</dbReference>
<gene>
    <name evidence="1" type="ORF">GPA25_08175</name>
</gene>
<sequence>MSQSLADLLPGSPGGGRIRVWLKSSAYTKRLLLGEAGDPWGGAAQYLAYFSQAHGLLRPDVAVVEAGELYDSWLARHPEHQRELGAKRRLSYPLRKWLEHTEPREVLAEVLEAVAAHLRGQVPLVLAMPSPRAWLQRASVLAGRDGVELDPDGIEDAAMYVADVLRSVSQLPVAGLLFEEEGDGAVEVERYRPLLNVARHYRWSVALRLGAPLLELPAAEDIQALIGSAKATEGASCATGVDVSERLWSGQALPTLGERQFHFAEIPRNHQPEQVLESLARLRA</sequence>
<evidence type="ECO:0000313" key="2">
    <source>
        <dbReference type="Proteomes" id="UP000648984"/>
    </source>
</evidence>
<comment type="caution">
    <text evidence="1">The sequence shown here is derived from an EMBL/GenBank/DDBJ whole genome shotgun (WGS) entry which is preliminary data.</text>
</comment>